<dbReference type="AlphaFoldDB" id="A0A2P2NX32"/>
<protein>
    <submittedName>
        <fullName evidence="1">Uncharacterized protein</fullName>
    </submittedName>
</protein>
<dbReference type="EMBL" id="GGEC01066530">
    <property type="protein sequence ID" value="MBX47014.1"/>
    <property type="molecule type" value="Transcribed_RNA"/>
</dbReference>
<organism evidence="1">
    <name type="scientific">Rhizophora mucronata</name>
    <name type="common">Asiatic mangrove</name>
    <dbReference type="NCBI Taxonomy" id="61149"/>
    <lineage>
        <taxon>Eukaryota</taxon>
        <taxon>Viridiplantae</taxon>
        <taxon>Streptophyta</taxon>
        <taxon>Embryophyta</taxon>
        <taxon>Tracheophyta</taxon>
        <taxon>Spermatophyta</taxon>
        <taxon>Magnoliopsida</taxon>
        <taxon>eudicotyledons</taxon>
        <taxon>Gunneridae</taxon>
        <taxon>Pentapetalae</taxon>
        <taxon>rosids</taxon>
        <taxon>fabids</taxon>
        <taxon>Malpighiales</taxon>
        <taxon>Rhizophoraceae</taxon>
        <taxon>Rhizophora</taxon>
    </lineage>
</organism>
<sequence>MLKYETKILKELVSYQSTVPIQPCVKAE</sequence>
<reference evidence="1" key="1">
    <citation type="submission" date="2018-02" db="EMBL/GenBank/DDBJ databases">
        <title>Rhizophora mucronata_Transcriptome.</title>
        <authorList>
            <person name="Meera S.P."/>
            <person name="Sreeshan A."/>
            <person name="Augustine A."/>
        </authorList>
    </citation>
    <scope>NUCLEOTIDE SEQUENCE</scope>
    <source>
        <tissue evidence="1">Leaf</tissue>
    </source>
</reference>
<evidence type="ECO:0000313" key="1">
    <source>
        <dbReference type="EMBL" id="MBX47014.1"/>
    </source>
</evidence>
<proteinExistence type="predicted"/>
<name>A0A2P2NX32_RHIMU</name>
<accession>A0A2P2NX32</accession>